<dbReference type="PANTHER" id="PTHR43143:SF1">
    <property type="entry name" value="SERINE_THREONINE-PROTEIN PHOSPHATASE CPPED1"/>
    <property type="match status" value="1"/>
</dbReference>
<dbReference type="Proteomes" id="UP000253141">
    <property type="component" value="Unassembled WGS sequence"/>
</dbReference>
<dbReference type="Pfam" id="PF00149">
    <property type="entry name" value="Metallophos"/>
    <property type="match status" value="1"/>
</dbReference>
<accession>A0A369IDX8</accession>
<dbReference type="SUPFAM" id="SSF56300">
    <property type="entry name" value="Metallo-dependent phosphatases"/>
    <property type="match status" value="1"/>
</dbReference>
<dbReference type="InterPro" id="IPR004843">
    <property type="entry name" value="Calcineurin-like_PHP"/>
</dbReference>
<dbReference type="OrthoDB" id="606379at2"/>
<name>A0A369IDX8_9BACT</name>
<proteinExistence type="predicted"/>
<evidence type="ECO:0000313" key="3">
    <source>
        <dbReference type="Proteomes" id="UP000253141"/>
    </source>
</evidence>
<evidence type="ECO:0000313" key="2">
    <source>
        <dbReference type="EMBL" id="RDB07989.1"/>
    </source>
</evidence>
<feature type="domain" description="Calcineurin-like phosphoesterase" evidence="1">
    <location>
        <begin position="93"/>
        <end position="331"/>
    </location>
</feature>
<dbReference type="InterPro" id="IPR051918">
    <property type="entry name" value="STPP_CPPED1"/>
</dbReference>
<dbReference type="AlphaFoldDB" id="A0A369IDX8"/>
<keyword evidence="3" id="KW-1185">Reference proteome</keyword>
<evidence type="ECO:0000259" key="1">
    <source>
        <dbReference type="Pfam" id="PF00149"/>
    </source>
</evidence>
<comment type="caution">
    <text evidence="2">The sequence shown here is derived from an EMBL/GenBank/DDBJ whole genome shotgun (WGS) entry which is preliminary data.</text>
</comment>
<protein>
    <submittedName>
        <fullName evidence="2">Metallophosphoesterase</fullName>
    </submittedName>
</protein>
<reference evidence="2 3" key="1">
    <citation type="submission" date="2018-07" db="EMBL/GenBank/DDBJ databases">
        <title>Genome analysis of Runella aurantiaca.</title>
        <authorList>
            <person name="Yang X."/>
        </authorList>
    </citation>
    <scope>NUCLEOTIDE SEQUENCE [LARGE SCALE GENOMIC DNA]</scope>
    <source>
        <strain evidence="2 3">YX9</strain>
    </source>
</reference>
<organism evidence="2 3">
    <name type="scientific">Runella aurantiaca</name>
    <dbReference type="NCBI Taxonomy" id="2282308"/>
    <lineage>
        <taxon>Bacteria</taxon>
        <taxon>Pseudomonadati</taxon>
        <taxon>Bacteroidota</taxon>
        <taxon>Cytophagia</taxon>
        <taxon>Cytophagales</taxon>
        <taxon>Spirosomataceae</taxon>
        <taxon>Runella</taxon>
    </lineage>
</organism>
<sequence length="430" mass="49078">MPDTPKRDLKEYVDVGHSELENHLRTQNAQFQSALEEAEAGRKLTDFLWLNIFGFAYHYLKSRFGPRHPYQYYPTSNDTGVYKMKVANETTQIALLSDWASDTPESDRVGAVVAFHKPDYSIHLGDIYFVGAPSEVHDNFISPKASWPRGKWGSLALAGNHEMYSNGAAFYKMLLPTMGVREANAVSDGLKLEMNPSDGLKPSDGLATSNNPLIGSPSDASVIREQKAGFFCLENDYWRVIGLDTGYTSVERPFVEILSPPDCHLRKEQVNWLKNQLHLDNPDDRRGIIFLSHHPPFSDFRKSFPRPARQIRQLFGEFLRPVLWMWGHEHRLVGYRERKVGGLPIHGRCIGHGGMPVEIDAPRVDTDSILFYDQRRRKNIRRIGVGYNGFAWLKFEQENLSIEYRDVEDKVVTGESWRINLQSGLIEKIG</sequence>
<dbReference type="InterPro" id="IPR029052">
    <property type="entry name" value="Metallo-depent_PP-like"/>
</dbReference>
<gene>
    <name evidence="2" type="ORF">DVG78_02780</name>
</gene>
<dbReference type="GO" id="GO:0016787">
    <property type="term" value="F:hydrolase activity"/>
    <property type="evidence" value="ECO:0007669"/>
    <property type="project" value="InterPro"/>
</dbReference>
<dbReference type="Gene3D" id="3.60.21.10">
    <property type="match status" value="1"/>
</dbReference>
<dbReference type="RefSeq" id="WP_114459521.1">
    <property type="nucleotide sequence ID" value="NZ_QPIW01000001.1"/>
</dbReference>
<dbReference type="EMBL" id="QPIW01000001">
    <property type="protein sequence ID" value="RDB07989.1"/>
    <property type="molecule type" value="Genomic_DNA"/>
</dbReference>
<dbReference type="PANTHER" id="PTHR43143">
    <property type="entry name" value="METALLOPHOSPHOESTERASE, CALCINEURIN SUPERFAMILY"/>
    <property type="match status" value="1"/>
</dbReference>